<dbReference type="PROSITE" id="PS51257">
    <property type="entry name" value="PROKAR_LIPOPROTEIN"/>
    <property type="match status" value="1"/>
</dbReference>
<dbReference type="GO" id="GO:0030313">
    <property type="term" value="C:cell envelope"/>
    <property type="evidence" value="ECO:0007669"/>
    <property type="project" value="UniProtKB-SubCell"/>
</dbReference>
<evidence type="ECO:0000313" key="6">
    <source>
        <dbReference type="Proteomes" id="UP001309299"/>
    </source>
</evidence>
<sequence>MDRRGFIMGGAALATLTIAGCSSSSKNDKTDVSPSVDSNTSAELTLAYWDKNQTKTIEENLKSFAKKYPNIKVKTNLAGFKDYWNKLRTQAQGNELPDVFWMNGPNIQLYAANGMLAPIDKITDAGVKWSDYPKALVDLYTYEGKHYGVPKDFDTIGVFYNKKIFKEAGVDFPTADWTWDDFHNKAKKISDWGKPRGIYGCATTINGDGQGTYYNTIAQAGGYVIKDNKSGFDDSKSIEGLQCWADWVKDGSVASPKVVTDTKPSQMFKSGKSAMFWTGDWTASELAEEFKGKEDDYDVIDPPKKEKKGTIIHGLGWVASAKSENKAAALALIAHMSGKGSQEVEAKNGTAIPAFNGTQDAWIKSYPKWNCKMFVAAATSYAVTYPVSRNTDAWVNREADFLNPAFAGETPVPQAAKKLAAFMNNALSKEK</sequence>
<comment type="caution">
    <text evidence="5">The sequence shown here is derived from an EMBL/GenBank/DDBJ whole genome shotgun (WGS) entry which is preliminary data.</text>
</comment>
<organism evidence="5 6">
    <name type="scientific">Cutibacterium avidum</name>
    <dbReference type="NCBI Taxonomy" id="33010"/>
    <lineage>
        <taxon>Bacteria</taxon>
        <taxon>Bacillati</taxon>
        <taxon>Actinomycetota</taxon>
        <taxon>Actinomycetes</taxon>
        <taxon>Propionibacteriales</taxon>
        <taxon>Propionibacteriaceae</taxon>
        <taxon>Cutibacterium</taxon>
    </lineage>
</organism>
<accession>A0AB35XK03</accession>
<evidence type="ECO:0000256" key="4">
    <source>
        <dbReference type="ARBA" id="ARBA00022729"/>
    </source>
</evidence>
<proteinExistence type="inferred from homology"/>
<dbReference type="AlphaFoldDB" id="A0AB35XK03"/>
<evidence type="ECO:0000256" key="2">
    <source>
        <dbReference type="ARBA" id="ARBA00008520"/>
    </source>
</evidence>
<evidence type="ECO:0000313" key="5">
    <source>
        <dbReference type="EMBL" id="MEH1546893.1"/>
    </source>
</evidence>
<dbReference type="InterPro" id="IPR050490">
    <property type="entry name" value="Bact_solute-bd_prot1"/>
</dbReference>
<dbReference type="PANTHER" id="PTHR43649">
    <property type="entry name" value="ARABINOSE-BINDING PROTEIN-RELATED"/>
    <property type="match status" value="1"/>
</dbReference>
<reference evidence="5" key="1">
    <citation type="submission" date="2024-02" db="EMBL/GenBank/DDBJ databases">
        <title>Bacterial skin colonization with Propionibacterium avidum as a risk factor for Periprosthetic Joint Infections - a single-center prospective study.</title>
        <authorList>
            <person name="Achermann Y."/>
        </authorList>
    </citation>
    <scope>NUCLEOTIDE SEQUENCE</scope>
    <source>
        <strain evidence="5">PAVI-2017310195</strain>
    </source>
</reference>
<dbReference type="SUPFAM" id="SSF53850">
    <property type="entry name" value="Periplasmic binding protein-like II"/>
    <property type="match status" value="1"/>
</dbReference>
<dbReference type="RefSeq" id="WP_004810667.1">
    <property type="nucleotide sequence ID" value="NZ_AP027369.1"/>
</dbReference>
<evidence type="ECO:0000256" key="1">
    <source>
        <dbReference type="ARBA" id="ARBA00004196"/>
    </source>
</evidence>
<dbReference type="PANTHER" id="PTHR43649:SF31">
    <property type="entry name" value="SN-GLYCEROL-3-PHOSPHATE-BINDING PERIPLASMIC PROTEIN UGPB"/>
    <property type="match status" value="1"/>
</dbReference>
<name>A0AB35XK03_9ACTN</name>
<keyword evidence="3" id="KW-0813">Transport</keyword>
<protein>
    <submittedName>
        <fullName evidence="5">Sugar ABC transporter substrate-binding protein</fullName>
    </submittedName>
</protein>
<dbReference type="Proteomes" id="UP001309299">
    <property type="component" value="Unassembled WGS sequence"/>
</dbReference>
<dbReference type="Pfam" id="PF13416">
    <property type="entry name" value="SBP_bac_8"/>
    <property type="match status" value="1"/>
</dbReference>
<dbReference type="CDD" id="cd13585">
    <property type="entry name" value="PBP2_TMBP_like"/>
    <property type="match status" value="1"/>
</dbReference>
<dbReference type="Gene3D" id="3.40.190.10">
    <property type="entry name" value="Periplasmic binding protein-like II"/>
    <property type="match status" value="1"/>
</dbReference>
<gene>
    <name evidence="5" type="ORF">V7F78_07705</name>
</gene>
<comment type="subcellular location">
    <subcellularLocation>
        <location evidence="1">Cell envelope</location>
    </subcellularLocation>
</comment>
<comment type="similarity">
    <text evidence="2">Belongs to the bacterial solute-binding protein 1 family.</text>
</comment>
<keyword evidence="4" id="KW-0732">Signal</keyword>
<dbReference type="EMBL" id="JBAKUA010000010">
    <property type="protein sequence ID" value="MEH1546893.1"/>
    <property type="molecule type" value="Genomic_DNA"/>
</dbReference>
<dbReference type="InterPro" id="IPR006059">
    <property type="entry name" value="SBP"/>
</dbReference>
<evidence type="ECO:0000256" key="3">
    <source>
        <dbReference type="ARBA" id="ARBA00022448"/>
    </source>
</evidence>